<feature type="transmembrane region" description="Helical" evidence="1">
    <location>
        <begin position="84"/>
        <end position="103"/>
    </location>
</feature>
<dbReference type="EMBL" id="CP026604">
    <property type="protein sequence ID" value="AWB65604.1"/>
    <property type="molecule type" value="Genomic_DNA"/>
</dbReference>
<dbReference type="AlphaFoldDB" id="A0A2S0VN10"/>
<evidence type="ECO:0000313" key="3">
    <source>
        <dbReference type="Proteomes" id="UP000244441"/>
    </source>
</evidence>
<reference evidence="2 3" key="1">
    <citation type="submission" date="2018-01" db="EMBL/GenBank/DDBJ databases">
        <title>Genome sequence of a Cantenovulum-like bacteria.</title>
        <authorList>
            <person name="Tan W.R."/>
            <person name="Lau N.-S."/>
            <person name="Go F."/>
            <person name="Amirul A.-A.A."/>
        </authorList>
    </citation>
    <scope>NUCLEOTIDE SEQUENCE [LARGE SCALE GENOMIC DNA]</scope>
    <source>
        <strain evidence="2 3">CCB-QB4</strain>
    </source>
</reference>
<keyword evidence="1" id="KW-1133">Transmembrane helix</keyword>
<gene>
    <name evidence="2" type="ORF">C2869_03755</name>
</gene>
<keyword evidence="1" id="KW-0472">Membrane</keyword>
<dbReference type="RefSeq" id="WP_108601679.1">
    <property type="nucleotide sequence ID" value="NZ_CP026604.1"/>
</dbReference>
<dbReference type="KEGG" id="cate:C2869_03755"/>
<sequence length="342" mass="39439">MTKPKQNQATKEQYQEHAKQQLLDALLHHTYQDKQQAKQQNEDRIAKVMAAIDSQATEQLDSTNDTRERPHSNVFTLPFGKNSWMGLAASVCLFVVTLSFWLLPANTAIAEVKNLIEYLEHLSDRLYQVHVEAIENKQNLSPEQLALKQKKQQLKQDRQSDKPSKTLIKPAAQWLDGAQLYMRGSDQYLLVAQTEKGQLLRGRNQDTSWKLDHKNQIKHYSDFSKIKLPFAGDAVNMAFMDLPLLLVTLTEKYQLTYQADAHTNIQTSELANSKLSLIIADKKDQQKGVKQVLIYYQADSYQIEKIVFNRVHMQGSDQRYQVSLQRVETEALAEEFFSPEYH</sequence>
<accession>A0A2S0VN10</accession>
<proteinExistence type="predicted"/>
<name>A0A2S0VN10_9ALTE</name>
<dbReference type="OrthoDB" id="257839at2"/>
<protein>
    <submittedName>
        <fullName evidence="2">Uncharacterized protein</fullName>
    </submittedName>
</protein>
<keyword evidence="1" id="KW-0812">Transmembrane</keyword>
<evidence type="ECO:0000256" key="1">
    <source>
        <dbReference type="SAM" id="Phobius"/>
    </source>
</evidence>
<organism evidence="2 3">
    <name type="scientific">Saccharobesus litoralis</name>
    <dbReference type="NCBI Taxonomy" id="2172099"/>
    <lineage>
        <taxon>Bacteria</taxon>
        <taxon>Pseudomonadati</taxon>
        <taxon>Pseudomonadota</taxon>
        <taxon>Gammaproteobacteria</taxon>
        <taxon>Alteromonadales</taxon>
        <taxon>Alteromonadaceae</taxon>
        <taxon>Saccharobesus</taxon>
    </lineage>
</organism>
<evidence type="ECO:0000313" key="2">
    <source>
        <dbReference type="EMBL" id="AWB65604.1"/>
    </source>
</evidence>
<dbReference type="Proteomes" id="UP000244441">
    <property type="component" value="Chromosome"/>
</dbReference>
<keyword evidence="3" id="KW-1185">Reference proteome</keyword>